<keyword evidence="8" id="KW-0645">Protease</keyword>
<dbReference type="EMBL" id="OVEO01000013">
    <property type="protein sequence ID" value="SPQ99902.1"/>
    <property type="molecule type" value="Genomic_DNA"/>
</dbReference>
<evidence type="ECO:0000256" key="9">
    <source>
        <dbReference type="SAM" id="MobiDB-lite"/>
    </source>
</evidence>
<evidence type="ECO:0000256" key="8">
    <source>
        <dbReference type="RuleBase" id="RU367104"/>
    </source>
</evidence>
<evidence type="ECO:0000256" key="5">
    <source>
        <dbReference type="ARBA" id="ARBA00022801"/>
    </source>
</evidence>
<evidence type="ECO:0000256" key="2">
    <source>
        <dbReference type="ARBA" id="ARBA00022687"/>
    </source>
</evidence>
<dbReference type="Gene3D" id="2.30.30.380">
    <property type="entry name" value="Zn-finger domain of Sec23/24"/>
    <property type="match status" value="1"/>
</dbReference>
<evidence type="ECO:0000256" key="3">
    <source>
        <dbReference type="ARBA" id="ARBA00022723"/>
    </source>
</evidence>
<keyword evidence="8" id="KW-0963">Cytoplasm</keyword>
<sequence length="332" mass="36363">MTTPVRLQVRGPGGARCVLDHLTSETTIDDLRSQISTLMDIHPDTTLATAGVRSGESIIVEKSTAPRGIQKASAAESQSVIYTIPKNTGMFVQRAMPPDNSCLFHSVAYVCKDRARDAAVAMRKMIADAVAASPAVYNETLLEQSNASYQSFIMNPNVWGGAIELLIFSRLFETEIVAFDPDYLREDVFGQDAGYTRRVFLLFSAGRSQESQAGGHAAHYDALVFSPGGSPNDDRNDKVVFSAADMYAWERARQFIEHMHRERCTKNPQLQLCKQWRRSKTGAPTRPSTGYSLTASSSSSPSAPSATWACSACTFVNQPGSRQCEVCQTARK</sequence>
<dbReference type="PROSITE" id="PS50802">
    <property type="entry name" value="OTU"/>
    <property type="match status" value="1"/>
</dbReference>
<dbReference type="SMART" id="SM00547">
    <property type="entry name" value="ZnF_RBZ"/>
    <property type="match status" value="1"/>
</dbReference>
<dbReference type="GO" id="GO:0036503">
    <property type="term" value="P:ERAD pathway"/>
    <property type="evidence" value="ECO:0007669"/>
    <property type="project" value="TreeGrafter"/>
</dbReference>
<keyword evidence="4 7" id="KW-0863">Zinc-finger</keyword>
<dbReference type="GO" id="GO:0016055">
    <property type="term" value="P:Wnt signaling pathway"/>
    <property type="evidence" value="ECO:0007669"/>
    <property type="project" value="UniProtKB-KW"/>
</dbReference>
<evidence type="ECO:0000313" key="12">
    <source>
        <dbReference type="EMBL" id="SPQ99902.1"/>
    </source>
</evidence>
<dbReference type="InterPro" id="IPR036443">
    <property type="entry name" value="Znf_RanBP2_sf"/>
</dbReference>
<dbReference type="AlphaFoldDB" id="A0A3P3YI82"/>
<evidence type="ECO:0000256" key="1">
    <source>
        <dbReference type="ARBA" id="ARBA00000707"/>
    </source>
</evidence>
<reference evidence="12 13" key="1">
    <citation type="submission" date="2018-03" db="EMBL/GenBank/DDBJ databases">
        <authorList>
            <person name="Fogelqvist J."/>
        </authorList>
    </citation>
    <scope>NUCLEOTIDE SEQUENCE [LARGE SCALE GENOMIC DNA]</scope>
</reference>
<dbReference type="GO" id="GO:0005829">
    <property type="term" value="C:cytosol"/>
    <property type="evidence" value="ECO:0007669"/>
    <property type="project" value="TreeGrafter"/>
</dbReference>
<dbReference type="GO" id="GO:0016579">
    <property type="term" value="P:protein deubiquitination"/>
    <property type="evidence" value="ECO:0007669"/>
    <property type="project" value="TreeGrafter"/>
</dbReference>
<dbReference type="SUPFAM" id="SSF54001">
    <property type="entry name" value="Cysteine proteinases"/>
    <property type="match status" value="1"/>
</dbReference>
<dbReference type="EC" id="3.4.19.12" evidence="8"/>
<organism evidence="12 13">
    <name type="scientific">Plasmodiophora brassicae</name>
    <name type="common">Clubroot disease agent</name>
    <dbReference type="NCBI Taxonomy" id="37360"/>
    <lineage>
        <taxon>Eukaryota</taxon>
        <taxon>Sar</taxon>
        <taxon>Rhizaria</taxon>
        <taxon>Endomyxa</taxon>
        <taxon>Phytomyxea</taxon>
        <taxon>Plasmodiophorida</taxon>
        <taxon>Plasmodiophoridae</taxon>
        <taxon>Plasmodiophora</taxon>
    </lineage>
</organism>
<dbReference type="PANTHER" id="PTHR13312:SF0">
    <property type="entry name" value="UBIQUITIN THIOESTERASE OTU1"/>
    <property type="match status" value="1"/>
</dbReference>
<comment type="catalytic activity">
    <reaction evidence="1 8">
        <text>Thiol-dependent hydrolysis of ester, thioester, amide, peptide and isopeptide bonds formed by the C-terminal Gly of ubiquitin (a 76-residue protein attached to proteins as an intracellular targeting signal).</text>
        <dbReference type="EC" id="3.4.19.12"/>
    </reaction>
</comment>
<dbReference type="GO" id="GO:0008270">
    <property type="term" value="F:zinc ion binding"/>
    <property type="evidence" value="ECO:0007669"/>
    <property type="project" value="UniProtKB-KW"/>
</dbReference>
<dbReference type="Proteomes" id="UP000290189">
    <property type="component" value="Unassembled WGS sequence"/>
</dbReference>
<dbReference type="GO" id="GO:0004843">
    <property type="term" value="F:cysteine-type deubiquitinase activity"/>
    <property type="evidence" value="ECO:0007669"/>
    <property type="project" value="UniProtKB-UniRule"/>
</dbReference>
<feature type="compositionally biased region" description="Low complexity" evidence="9">
    <location>
        <begin position="287"/>
        <end position="302"/>
    </location>
</feature>
<name>A0A3P3YI82_PLABS</name>
<keyword evidence="12" id="KW-0496">Mitochondrion</keyword>
<evidence type="ECO:0000256" key="7">
    <source>
        <dbReference type="PROSITE-ProRule" id="PRU00322"/>
    </source>
</evidence>
<geneLocation type="mitochondrion" evidence="12"/>
<keyword evidence="5 8" id="KW-0378">Hydrolase</keyword>
<dbReference type="PROSITE" id="PS50199">
    <property type="entry name" value="ZF_RANBP2_2"/>
    <property type="match status" value="1"/>
</dbReference>
<feature type="domain" description="OTU" evidence="11">
    <location>
        <begin position="91"/>
        <end position="226"/>
    </location>
</feature>
<evidence type="ECO:0000259" key="10">
    <source>
        <dbReference type="PROSITE" id="PS50199"/>
    </source>
</evidence>
<comment type="function">
    <text evidence="8">Hydrolase that can remove conjugated ubiquitin from proteins and may therefore play an important regulatory role at the level of protein turnover by preventing degradation.</text>
</comment>
<proteinExistence type="predicted"/>
<dbReference type="CDD" id="cd22745">
    <property type="entry name" value="OTU_OTU1"/>
    <property type="match status" value="1"/>
</dbReference>
<dbReference type="Gene3D" id="3.90.70.80">
    <property type="match status" value="1"/>
</dbReference>
<dbReference type="GO" id="GO:0005634">
    <property type="term" value="C:nucleus"/>
    <property type="evidence" value="ECO:0007669"/>
    <property type="project" value="TreeGrafter"/>
</dbReference>
<comment type="subcellular location">
    <subcellularLocation>
        <location evidence="8">Cytoplasm</location>
    </subcellularLocation>
</comment>
<dbReference type="Pfam" id="PF02338">
    <property type="entry name" value="OTU"/>
    <property type="match status" value="1"/>
</dbReference>
<protein>
    <recommendedName>
        <fullName evidence="8">Ubiquitin thioesterase OTU</fullName>
        <ecNumber evidence="8">3.4.19.12</ecNumber>
    </recommendedName>
</protein>
<dbReference type="InterPro" id="IPR038765">
    <property type="entry name" value="Papain-like_cys_pep_sf"/>
</dbReference>
<dbReference type="GO" id="GO:0030968">
    <property type="term" value="P:endoplasmic reticulum unfolded protein response"/>
    <property type="evidence" value="ECO:0007669"/>
    <property type="project" value="TreeGrafter"/>
</dbReference>
<evidence type="ECO:0000256" key="6">
    <source>
        <dbReference type="ARBA" id="ARBA00022833"/>
    </source>
</evidence>
<evidence type="ECO:0000259" key="11">
    <source>
        <dbReference type="PROSITE" id="PS50802"/>
    </source>
</evidence>
<keyword evidence="6" id="KW-0862">Zinc</keyword>
<feature type="region of interest" description="Disordered" evidence="9">
    <location>
        <begin position="278"/>
        <end position="302"/>
    </location>
</feature>
<feature type="domain" description="RanBP2-type" evidence="10">
    <location>
        <begin position="304"/>
        <end position="332"/>
    </location>
</feature>
<keyword evidence="3" id="KW-0479">Metal-binding</keyword>
<dbReference type="SUPFAM" id="SSF90209">
    <property type="entry name" value="Ran binding protein zinc finger-like"/>
    <property type="match status" value="1"/>
</dbReference>
<accession>A0A3P3YI82</accession>
<keyword evidence="8" id="KW-0788">Thiol protease</keyword>
<keyword evidence="2" id="KW-0879">Wnt signaling pathway</keyword>
<evidence type="ECO:0000313" key="13">
    <source>
        <dbReference type="Proteomes" id="UP000290189"/>
    </source>
</evidence>
<keyword evidence="8" id="KW-0833">Ubl conjugation pathway</keyword>
<dbReference type="InterPro" id="IPR003323">
    <property type="entry name" value="OTU_dom"/>
</dbReference>
<dbReference type="PANTHER" id="PTHR13312">
    <property type="entry name" value="HIV-INDUCED PROTEIN-7-LIKE PROTEASE"/>
    <property type="match status" value="1"/>
</dbReference>
<gene>
    <name evidence="12" type="ORF">PLBR_LOCUS7117</name>
</gene>
<evidence type="ECO:0000256" key="4">
    <source>
        <dbReference type="ARBA" id="ARBA00022771"/>
    </source>
</evidence>
<dbReference type="PROSITE" id="PS01358">
    <property type="entry name" value="ZF_RANBP2_1"/>
    <property type="match status" value="1"/>
</dbReference>
<dbReference type="InterPro" id="IPR001876">
    <property type="entry name" value="Znf_RanBP2"/>
</dbReference>